<dbReference type="EMBL" id="QESZ01000018">
    <property type="protein sequence ID" value="PWD72555.1"/>
    <property type="molecule type" value="Genomic_DNA"/>
</dbReference>
<gene>
    <name evidence="1" type="ORF">DF213_13390</name>
</gene>
<name>A0AAX1C534_9GAMM</name>
<evidence type="ECO:0000313" key="1">
    <source>
        <dbReference type="EMBL" id="PWD72555.1"/>
    </source>
</evidence>
<organism evidence="1 2">
    <name type="scientific">Dickeya dianthicola</name>
    <dbReference type="NCBI Taxonomy" id="204039"/>
    <lineage>
        <taxon>Bacteria</taxon>
        <taxon>Pseudomonadati</taxon>
        <taxon>Pseudomonadota</taxon>
        <taxon>Gammaproteobacteria</taxon>
        <taxon>Enterobacterales</taxon>
        <taxon>Pectobacteriaceae</taxon>
        <taxon>Dickeya</taxon>
    </lineage>
</organism>
<protein>
    <submittedName>
        <fullName evidence="1">Phage tail protein</fullName>
    </submittedName>
</protein>
<dbReference type="InterPro" id="IPR009678">
    <property type="entry name" value="Phage_tail_completion_R"/>
</dbReference>
<accession>A0AAX1C534</accession>
<dbReference type="AlphaFoldDB" id="A0AAX1C534"/>
<proteinExistence type="predicted"/>
<comment type="caution">
    <text evidence="1">The sequence shown here is derived from an EMBL/GenBank/DDBJ whole genome shotgun (WGS) entry which is preliminary data.</text>
</comment>
<reference evidence="1 2" key="1">
    <citation type="submission" date="2018-05" db="EMBL/GenBank/DDBJ databases">
        <title>Genomic diversity of pathogens causing Blackleg of Potato in Pakistan.</title>
        <authorList>
            <person name="Sarfraz S."/>
            <person name="Riaz K."/>
            <person name="Oulghazi S."/>
            <person name="Cigna J."/>
            <person name="Sahi S.T."/>
            <person name="Khan S.H."/>
            <person name="Hameed A."/>
            <person name="Faure D."/>
        </authorList>
    </citation>
    <scope>NUCLEOTIDE SEQUENCE [LARGE SCALE GENOMIC DNA]</scope>
    <source>
        <strain evidence="1 2">SS70</strain>
    </source>
</reference>
<dbReference type="RefSeq" id="WP_024104555.1">
    <property type="nucleotide sequence ID" value="NZ_CP162003.1"/>
</dbReference>
<dbReference type="Proteomes" id="UP000245055">
    <property type="component" value="Unassembled WGS sequence"/>
</dbReference>
<dbReference type="Pfam" id="PF06891">
    <property type="entry name" value="P2_Phage_GpR"/>
    <property type="match status" value="1"/>
</dbReference>
<evidence type="ECO:0000313" key="2">
    <source>
        <dbReference type="Proteomes" id="UP000245055"/>
    </source>
</evidence>
<sequence>MNKPRLLRNALSSAVPHLRDNPDRLHVFVESGTVVGTLAPSLSWEYRYTLTLIVTDYAGNEDLLVAPVMAWLREHQPDLLANPEKREKGVEFETEILNNGSVDISISLKLTERVQVRAGSGNQVVEPLLEPGEPDDYWIDRRG</sequence>